<evidence type="ECO:0000313" key="2">
    <source>
        <dbReference type="Proteomes" id="UP000198211"/>
    </source>
</evidence>
<organism evidence="1 2">
    <name type="scientific">Phytophthora megakarya</name>
    <dbReference type="NCBI Taxonomy" id="4795"/>
    <lineage>
        <taxon>Eukaryota</taxon>
        <taxon>Sar</taxon>
        <taxon>Stramenopiles</taxon>
        <taxon>Oomycota</taxon>
        <taxon>Peronosporomycetes</taxon>
        <taxon>Peronosporales</taxon>
        <taxon>Peronosporaceae</taxon>
        <taxon>Phytophthora</taxon>
    </lineage>
</organism>
<accession>A0A225WSF4</accession>
<comment type="caution">
    <text evidence="1">The sequence shown here is derived from an EMBL/GenBank/DDBJ whole genome shotgun (WGS) entry which is preliminary data.</text>
</comment>
<evidence type="ECO:0000313" key="1">
    <source>
        <dbReference type="EMBL" id="OWZ20532.1"/>
    </source>
</evidence>
<proteinExistence type="predicted"/>
<sequence>MLQKAVEKATKINDPCENVAQGMVNIGQQCATAPTSYLIPMSGSIGQTAMIYGIRSMALPVDLTNNVTTSVAVKQDTGAVALFTNPQGVWNNYSGTWEKPPGRAWNGKYWEEAKKKGPK</sequence>
<dbReference type="AlphaFoldDB" id="A0A225WSF4"/>
<protein>
    <submittedName>
        <fullName evidence="1">Uncharacterized protein</fullName>
    </submittedName>
</protein>
<dbReference type="EMBL" id="NBNE01000314">
    <property type="protein sequence ID" value="OWZ20532.1"/>
    <property type="molecule type" value="Genomic_DNA"/>
</dbReference>
<reference evidence="2" key="1">
    <citation type="submission" date="2017-03" db="EMBL/GenBank/DDBJ databases">
        <title>Phytopthora megakarya and P. palmivora, two closely related causual agents of cacao black pod achieved similar genome size and gene model numbers by different mechanisms.</title>
        <authorList>
            <person name="Ali S."/>
            <person name="Shao J."/>
            <person name="Larry D.J."/>
            <person name="Kronmiller B."/>
            <person name="Shen D."/>
            <person name="Strem M.D."/>
            <person name="Melnick R.L."/>
            <person name="Guiltinan M.J."/>
            <person name="Tyler B.M."/>
            <person name="Meinhardt L.W."/>
            <person name="Bailey B.A."/>
        </authorList>
    </citation>
    <scope>NUCLEOTIDE SEQUENCE [LARGE SCALE GENOMIC DNA]</scope>
    <source>
        <strain evidence="2">zdho120</strain>
    </source>
</reference>
<name>A0A225WSF4_9STRA</name>
<dbReference type="Proteomes" id="UP000198211">
    <property type="component" value="Unassembled WGS sequence"/>
</dbReference>
<keyword evidence="2" id="KW-1185">Reference proteome</keyword>
<dbReference type="OrthoDB" id="128250at2759"/>
<gene>
    <name evidence="1" type="ORF">PHMEG_0005035</name>
</gene>